<gene>
    <name evidence="1" type="ORF">ON753_00315</name>
</gene>
<dbReference type="EMBL" id="JAPEVI010000001">
    <property type="protein sequence ID" value="MCX2720857.1"/>
    <property type="molecule type" value="Genomic_DNA"/>
</dbReference>
<accession>A0ABT3QVA7</accession>
<dbReference type="Pfam" id="PF01263">
    <property type="entry name" value="Aldose_epim"/>
    <property type="match status" value="1"/>
</dbReference>
<dbReference type="RefSeq" id="WP_265960555.1">
    <property type="nucleotide sequence ID" value="NZ_JAPEVI010000001.1"/>
</dbReference>
<name>A0ABT3QVA7_9HYPH</name>
<dbReference type="Proteomes" id="UP001300261">
    <property type="component" value="Unassembled WGS sequence"/>
</dbReference>
<comment type="caution">
    <text evidence="1">The sequence shown here is derived from an EMBL/GenBank/DDBJ whole genome shotgun (WGS) entry which is preliminary data.</text>
</comment>
<dbReference type="InterPro" id="IPR008183">
    <property type="entry name" value="Aldose_1/G6P_1-epimerase"/>
</dbReference>
<dbReference type="InterPro" id="IPR014718">
    <property type="entry name" value="GH-type_carb-bd"/>
</dbReference>
<keyword evidence="2" id="KW-1185">Reference proteome</keyword>
<protein>
    <submittedName>
        <fullName evidence="1">Aldose 1-epimerase</fullName>
    </submittedName>
</protein>
<dbReference type="SUPFAM" id="SSF74650">
    <property type="entry name" value="Galactose mutarotase-like"/>
    <property type="match status" value="1"/>
</dbReference>
<dbReference type="InterPro" id="IPR011013">
    <property type="entry name" value="Gal_mutarotase_sf_dom"/>
</dbReference>
<evidence type="ECO:0000313" key="2">
    <source>
        <dbReference type="Proteomes" id="UP001300261"/>
    </source>
</evidence>
<organism evidence="1 2">
    <name type="scientific">Roseibium salinum</name>
    <dbReference type="NCBI Taxonomy" id="1604349"/>
    <lineage>
        <taxon>Bacteria</taxon>
        <taxon>Pseudomonadati</taxon>
        <taxon>Pseudomonadota</taxon>
        <taxon>Alphaproteobacteria</taxon>
        <taxon>Hyphomicrobiales</taxon>
        <taxon>Stappiaceae</taxon>
        <taxon>Roseibium</taxon>
    </lineage>
</organism>
<reference evidence="1 2" key="1">
    <citation type="journal article" date="2016" name="Int. J. Syst. Evol. Microbiol.">
        <title>Labrenzia salina sp. nov., isolated from the rhizosphere of the halophyte Arthrocnemum macrostachyum.</title>
        <authorList>
            <person name="Camacho M."/>
            <person name="Redondo-Gomez S."/>
            <person name="Rodriguez-Llorente I."/>
            <person name="Rohde M."/>
            <person name="Sproer C."/>
            <person name="Schumann P."/>
            <person name="Klenk H.P."/>
            <person name="Montero-Calasanz M.D.C."/>
        </authorList>
    </citation>
    <scope>NUCLEOTIDE SEQUENCE [LARGE SCALE GENOMIC DNA]</scope>
    <source>
        <strain evidence="1 2">DSM 29163</strain>
    </source>
</reference>
<dbReference type="Gene3D" id="2.70.98.10">
    <property type="match status" value="1"/>
</dbReference>
<sequence>MLSDPASERHTISNHFLEATFQPLAGGRMLRLRHADHGDLLVPLQDASFDRGVWPKAGAFPLFPFHNRVRDSRFRHESRLIRLKPNSANGADVIHGPAHRRRWRITEKGPDFVEMVLDYHADQEWPFDFTAAQRFELDGNSLSIGLSLTNSGHATMPGGLGWHPYFKPSRDGLVLTDARSQWNPSGPSGLPERRPRDIGAGGNSIAIDSTEHFSDWTKATACIGDGAGITFYSHPHLSHLVLHRKADYLCMEPASHVSGALAALPEAKFGLCLLVPGASLSGTVRLSVDQG</sequence>
<evidence type="ECO:0000313" key="1">
    <source>
        <dbReference type="EMBL" id="MCX2720857.1"/>
    </source>
</evidence>
<proteinExistence type="predicted"/>